<dbReference type="GO" id="GO:0005737">
    <property type="term" value="C:cytoplasm"/>
    <property type="evidence" value="ECO:0007669"/>
    <property type="project" value="UniProtKB-SubCell"/>
</dbReference>
<comment type="caution">
    <text evidence="7">The sequence shown here is derived from an EMBL/GenBank/DDBJ whole genome shotgun (WGS) entry which is preliminary data.</text>
</comment>
<evidence type="ECO:0000256" key="3">
    <source>
        <dbReference type="ARBA" id="ARBA00022603"/>
    </source>
</evidence>
<proteinExistence type="inferred from homology"/>
<dbReference type="PANTHER" id="PTHR11265:SF0">
    <property type="entry name" value="12S RRNA N4-METHYLCYTIDINE METHYLTRANSFERASE"/>
    <property type="match status" value="1"/>
</dbReference>
<dbReference type="STRING" id="1802200.A2812_01850"/>
<feature type="binding site" evidence="6">
    <location>
        <position position="106"/>
    </location>
    <ligand>
        <name>S-adenosyl-L-methionine</name>
        <dbReference type="ChEBI" id="CHEBI:59789"/>
    </ligand>
</feature>
<reference evidence="7 8" key="1">
    <citation type="journal article" date="2016" name="Nat. Commun.">
        <title>Thousands of microbial genomes shed light on interconnected biogeochemical processes in an aquifer system.</title>
        <authorList>
            <person name="Anantharaman K."/>
            <person name="Brown C.T."/>
            <person name="Hug L.A."/>
            <person name="Sharon I."/>
            <person name="Castelle C.J."/>
            <person name="Probst A.J."/>
            <person name="Thomas B.C."/>
            <person name="Singh A."/>
            <person name="Wilkins M.J."/>
            <person name="Karaoz U."/>
            <person name="Brodie E.L."/>
            <person name="Williams K.H."/>
            <person name="Hubbard S.S."/>
            <person name="Banfield J.F."/>
        </authorList>
    </citation>
    <scope>NUCLEOTIDE SEQUENCE [LARGE SCALE GENOMIC DNA]</scope>
</reference>
<keyword evidence="2 6" id="KW-0698">rRNA processing</keyword>
<organism evidence="7 8">
    <name type="scientific">Candidatus Staskawiczbacteria bacterium RIFCSPHIGHO2_01_FULL_36_16</name>
    <dbReference type="NCBI Taxonomy" id="1802200"/>
    <lineage>
        <taxon>Bacteria</taxon>
        <taxon>Candidatus Staskawicziibacteriota</taxon>
    </lineage>
</organism>
<dbReference type="InterPro" id="IPR002903">
    <property type="entry name" value="RsmH"/>
</dbReference>
<dbReference type="GO" id="GO:0070475">
    <property type="term" value="P:rRNA base methylation"/>
    <property type="evidence" value="ECO:0007669"/>
    <property type="project" value="UniProtKB-UniRule"/>
</dbReference>
<feature type="binding site" evidence="6">
    <location>
        <begin position="31"/>
        <end position="33"/>
    </location>
    <ligand>
        <name>S-adenosyl-L-methionine</name>
        <dbReference type="ChEBI" id="CHEBI:59789"/>
    </ligand>
</feature>
<keyword evidence="6" id="KW-0963">Cytoplasm</keyword>
<comment type="function">
    <text evidence="6">Specifically methylates the N4 position of cytidine in position 1402 (C1402) of 16S rRNA.</text>
</comment>
<dbReference type="NCBIfam" id="TIGR00006">
    <property type="entry name" value="16S rRNA (cytosine(1402)-N(4))-methyltransferase RsmH"/>
    <property type="match status" value="1"/>
</dbReference>
<dbReference type="Pfam" id="PF01795">
    <property type="entry name" value="Methyltransf_5"/>
    <property type="match status" value="2"/>
</dbReference>
<keyword evidence="3 6" id="KW-0489">Methyltransferase</keyword>
<dbReference type="InterPro" id="IPR023397">
    <property type="entry name" value="SAM-dep_MeTrfase_MraW_recog"/>
</dbReference>
<gene>
    <name evidence="6" type="primary">rsmH</name>
    <name evidence="7" type="ORF">A2812_01850</name>
</gene>
<evidence type="ECO:0000256" key="1">
    <source>
        <dbReference type="ARBA" id="ARBA00010396"/>
    </source>
</evidence>
<evidence type="ECO:0000256" key="5">
    <source>
        <dbReference type="ARBA" id="ARBA00022691"/>
    </source>
</evidence>
<dbReference type="PANTHER" id="PTHR11265">
    <property type="entry name" value="S-ADENOSYL-METHYLTRANSFERASE MRAW"/>
    <property type="match status" value="1"/>
</dbReference>
<feature type="binding site" evidence="6">
    <location>
        <position position="99"/>
    </location>
    <ligand>
        <name>S-adenosyl-L-methionine</name>
        <dbReference type="ChEBI" id="CHEBI:59789"/>
    </ligand>
</feature>
<dbReference type="HAMAP" id="MF_01007">
    <property type="entry name" value="16SrRNA_methyltr_H"/>
    <property type="match status" value="1"/>
</dbReference>
<protein>
    <recommendedName>
        <fullName evidence="6">Ribosomal RNA small subunit methyltransferase H</fullName>
        <ecNumber evidence="6">2.1.1.199</ecNumber>
    </recommendedName>
    <alternativeName>
        <fullName evidence="6">16S rRNA m(4)C1402 methyltransferase</fullName>
    </alternativeName>
    <alternativeName>
        <fullName evidence="6">rRNA (cytosine-N(4)-)-methyltransferase RsmH</fullName>
    </alternativeName>
</protein>
<feature type="binding site" evidence="6">
    <location>
        <position position="78"/>
    </location>
    <ligand>
        <name>S-adenosyl-L-methionine</name>
        <dbReference type="ChEBI" id="CHEBI:59789"/>
    </ligand>
</feature>
<evidence type="ECO:0000256" key="6">
    <source>
        <dbReference type="HAMAP-Rule" id="MF_01007"/>
    </source>
</evidence>
<name>A0A1G2HQS1_9BACT</name>
<dbReference type="EMBL" id="MHOM01000019">
    <property type="protein sequence ID" value="OGZ64793.1"/>
    <property type="molecule type" value="Genomic_DNA"/>
</dbReference>
<evidence type="ECO:0000256" key="4">
    <source>
        <dbReference type="ARBA" id="ARBA00022679"/>
    </source>
</evidence>
<keyword evidence="5 6" id="KW-0949">S-adenosyl-L-methionine</keyword>
<dbReference type="GO" id="GO:0071424">
    <property type="term" value="F:rRNA (cytosine-N4-)-methyltransferase activity"/>
    <property type="evidence" value="ECO:0007669"/>
    <property type="project" value="UniProtKB-UniRule"/>
</dbReference>
<evidence type="ECO:0000256" key="2">
    <source>
        <dbReference type="ARBA" id="ARBA00022552"/>
    </source>
</evidence>
<sequence>MAHIPVLTKEVLEYLNPKENENFVDCTVGQAGHAKLILEKTGPLGKVLGIDADPEQIENCKELLKDFKDRLILANDSYANLPEILKKENFGKIDGILLDLGVSSWQLEESKKGFSFLKDEPLDMRYDSETLNPKTQIPKLKSPCPEAGRQTPNLTAEKIINEWPEKEMEKILRECGEEKFSKKIAKNIAEERKTKKIKSTLQLVKIIERSVPKSYQYAKIHCATRTFQALRIAVNDELNNLTKVLPEAISVLSSGGRIAIISFHSLEDRIVKNFFKNKENQQVLKILTKKPVIGSSEEIDANPRARSAKLRAAIKP</sequence>
<dbReference type="InterPro" id="IPR029063">
    <property type="entry name" value="SAM-dependent_MTases_sf"/>
</dbReference>
<evidence type="ECO:0000313" key="7">
    <source>
        <dbReference type="EMBL" id="OGZ64793.1"/>
    </source>
</evidence>
<dbReference type="Proteomes" id="UP000177190">
    <property type="component" value="Unassembled WGS sequence"/>
</dbReference>
<evidence type="ECO:0000313" key="8">
    <source>
        <dbReference type="Proteomes" id="UP000177190"/>
    </source>
</evidence>
<dbReference type="Gene3D" id="3.40.50.150">
    <property type="entry name" value="Vaccinia Virus protein VP39"/>
    <property type="match status" value="1"/>
</dbReference>
<dbReference type="SUPFAM" id="SSF81799">
    <property type="entry name" value="Putative methyltransferase TM0872, insert domain"/>
    <property type="match status" value="1"/>
</dbReference>
<comment type="similarity">
    <text evidence="1 6">Belongs to the methyltransferase superfamily. RsmH family.</text>
</comment>
<comment type="subcellular location">
    <subcellularLocation>
        <location evidence="6">Cytoplasm</location>
    </subcellularLocation>
</comment>
<dbReference type="AlphaFoldDB" id="A0A1G2HQS1"/>
<comment type="catalytic activity">
    <reaction evidence="6">
        <text>cytidine(1402) in 16S rRNA + S-adenosyl-L-methionine = N(4)-methylcytidine(1402) in 16S rRNA + S-adenosyl-L-homocysteine + H(+)</text>
        <dbReference type="Rhea" id="RHEA:42928"/>
        <dbReference type="Rhea" id="RHEA-COMP:10286"/>
        <dbReference type="Rhea" id="RHEA-COMP:10287"/>
        <dbReference type="ChEBI" id="CHEBI:15378"/>
        <dbReference type="ChEBI" id="CHEBI:57856"/>
        <dbReference type="ChEBI" id="CHEBI:59789"/>
        <dbReference type="ChEBI" id="CHEBI:74506"/>
        <dbReference type="ChEBI" id="CHEBI:82748"/>
        <dbReference type="EC" id="2.1.1.199"/>
    </reaction>
</comment>
<dbReference type="Gene3D" id="1.10.150.170">
    <property type="entry name" value="Putative methyltransferase TM0872, insert domain"/>
    <property type="match status" value="1"/>
</dbReference>
<dbReference type="EC" id="2.1.1.199" evidence="6"/>
<feature type="binding site" evidence="6">
    <location>
        <position position="51"/>
    </location>
    <ligand>
        <name>S-adenosyl-L-methionine</name>
        <dbReference type="ChEBI" id="CHEBI:59789"/>
    </ligand>
</feature>
<dbReference type="PIRSF" id="PIRSF004486">
    <property type="entry name" value="MraW"/>
    <property type="match status" value="1"/>
</dbReference>
<keyword evidence="4 6" id="KW-0808">Transferase</keyword>
<accession>A0A1G2HQS1</accession>
<dbReference type="SUPFAM" id="SSF53335">
    <property type="entry name" value="S-adenosyl-L-methionine-dependent methyltransferases"/>
    <property type="match status" value="1"/>
</dbReference>